<dbReference type="SUPFAM" id="SSF54637">
    <property type="entry name" value="Thioesterase/thiol ester dehydrase-isomerase"/>
    <property type="match status" value="2"/>
</dbReference>
<dbReference type="InterPro" id="IPR052741">
    <property type="entry name" value="Mitochondrial_HTD2"/>
</dbReference>
<evidence type="ECO:0000313" key="1">
    <source>
        <dbReference type="EMBL" id="TDO02855.1"/>
    </source>
</evidence>
<keyword evidence="2" id="KW-1185">Reference proteome</keyword>
<proteinExistence type="predicted"/>
<dbReference type="PANTHER" id="PTHR28152">
    <property type="entry name" value="HYDROXYACYL-THIOESTER DEHYDRATASE TYPE 2, MITOCHONDRIAL"/>
    <property type="match status" value="1"/>
</dbReference>
<dbReference type="PANTHER" id="PTHR28152:SF1">
    <property type="entry name" value="HYDROXYACYL-THIOESTER DEHYDRATASE TYPE 2, MITOCHONDRIAL"/>
    <property type="match status" value="1"/>
</dbReference>
<dbReference type="EMBL" id="SNWH01000019">
    <property type="protein sequence ID" value="TDO02855.1"/>
    <property type="molecule type" value="Genomic_DNA"/>
</dbReference>
<dbReference type="AlphaFoldDB" id="A0A4R6H5Z6"/>
<name>A0A4R6H5Z6_9GAMM</name>
<dbReference type="RefSeq" id="WP_133483962.1">
    <property type="nucleotide sequence ID" value="NZ_SNWH01000019.1"/>
</dbReference>
<evidence type="ECO:0000313" key="2">
    <source>
        <dbReference type="Proteomes" id="UP000295150"/>
    </source>
</evidence>
<protein>
    <submittedName>
        <fullName evidence="1">Itaconyl-CoA hydratase/mesaconyl-C4 CoA hydratase</fullName>
    </submittedName>
</protein>
<dbReference type="Proteomes" id="UP000295150">
    <property type="component" value="Unassembled WGS sequence"/>
</dbReference>
<comment type="caution">
    <text evidence="1">The sequence shown here is derived from an EMBL/GenBank/DDBJ whole genome shotgun (WGS) entry which is preliminary data.</text>
</comment>
<sequence length="281" mass="31994">MELAENNAHEMFVGKKEVSFDDISPSLVKRIEKTFGEGGVHEGESLPYLWHWAFFQEPVEESELNADGHLSKGKLFPAVTGKNRMWAGGRVNFLEPIRVGLPARRSSTVLSVKEKRGKSGDLLFVTIEHVISQGETVCVREEQDIVYRSPGPPRLKVPHSIPELEWKESLNPSSIMLFRYSAVTFNSHRIHYDYPYATEQESYPGLVVQGPMIATLLLRSFTRRFPNRKPRYFSYRGLRPLIADVEFEVGGAEQDGQQCTLWAFNDNGPAHQADIYYQEGF</sequence>
<dbReference type="GO" id="GO:0019171">
    <property type="term" value="F:(3R)-hydroxyacyl-[acyl-carrier-protein] dehydratase activity"/>
    <property type="evidence" value="ECO:0007669"/>
    <property type="project" value="TreeGrafter"/>
</dbReference>
<dbReference type="Gene3D" id="3.10.129.10">
    <property type="entry name" value="Hotdog Thioesterase"/>
    <property type="match status" value="2"/>
</dbReference>
<dbReference type="OrthoDB" id="7183822at2"/>
<organism evidence="1 2">
    <name type="scientific">Halomonas ventosae</name>
    <dbReference type="NCBI Taxonomy" id="229007"/>
    <lineage>
        <taxon>Bacteria</taxon>
        <taxon>Pseudomonadati</taxon>
        <taxon>Pseudomonadota</taxon>
        <taxon>Gammaproteobacteria</taxon>
        <taxon>Oceanospirillales</taxon>
        <taxon>Halomonadaceae</taxon>
        <taxon>Halomonas</taxon>
    </lineage>
</organism>
<reference evidence="1 2" key="1">
    <citation type="submission" date="2019-03" db="EMBL/GenBank/DDBJ databases">
        <title>Freshwater and sediment microbial communities from various areas in North America, analyzing microbe dynamics in response to fracking.</title>
        <authorList>
            <person name="Lamendella R."/>
        </authorList>
    </citation>
    <scope>NUCLEOTIDE SEQUENCE [LARGE SCALE GENOMIC DNA]</scope>
    <source>
        <strain evidence="1 2">1_TX</strain>
    </source>
</reference>
<accession>A0A4R6H5Z6</accession>
<dbReference type="InterPro" id="IPR029069">
    <property type="entry name" value="HotDog_dom_sf"/>
</dbReference>
<gene>
    <name evidence="1" type="ORF">DFO68_11922</name>
</gene>